<feature type="non-terminal residue" evidence="2">
    <location>
        <position position="1"/>
    </location>
</feature>
<dbReference type="EMBL" id="AMZH03020378">
    <property type="protein sequence ID" value="RRT39219.1"/>
    <property type="molecule type" value="Genomic_DNA"/>
</dbReference>
<keyword evidence="1" id="KW-0472">Membrane</keyword>
<comment type="caution">
    <text evidence="2">The sequence shown here is derived from an EMBL/GenBank/DDBJ whole genome shotgun (WGS) entry which is preliminary data.</text>
</comment>
<keyword evidence="1" id="KW-0812">Transmembrane</keyword>
<name>A0A426XI92_ENSVE</name>
<protein>
    <submittedName>
        <fullName evidence="2">Uncharacterized protein</fullName>
    </submittedName>
</protein>
<proteinExistence type="predicted"/>
<keyword evidence="1" id="KW-1133">Transmembrane helix</keyword>
<reference evidence="2 3" key="1">
    <citation type="journal article" date="2014" name="Agronomy (Basel)">
        <title>A Draft Genome Sequence for Ensete ventricosum, the Drought-Tolerant Tree Against Hunger.</title>
        <authorList>
            <person name="Harrison J."/>
            <person name="Moore K.A."/>
            <person name="Paszkiewicz K."/>
            <person name="Jones T."/>
            <person name="Grant M."/>
            <person name="Ambacheew D."/>
            <person name="Muzemil S."/>
            <person name="Studholme D.J."/>
        </authorList>
    </citation>
    <scope>NUCLEOTIDE SEQUENCE [LARGE SCALE GENOMIC DNA]</scope>
</reference>
<sequence>AVCFITIRLFSKSLYRRINRVLAELLWLQLVWLVDWWAGVKVIGWSMWFAEYLFLERSWAKDETTLKVFAFWSCVLSYGAFRFFKWSELLSTWKGVAISTAALLLVVVVMHIFILFSQSERSSSARAARTRAKKD</sequence>
<feature type="transmembrane region" description="Helical" evidence="1">
    <location>
        <begin position="96"/>
        <end position="116"/>
    </location>
</feature>
<dbReference type="AlphaFoldDB" id="A0A426XI92"/>
<accession>A0A426XI92</accession>
<organism evidence="2 3">
    <name type="scientific">Ensete ventricosum</name>
    <name type="common">Abyssinian banana</name>
    <name type="synonym">Musa ensete</name>
    <dbReference type="NCBI Taxonomy" id="4639"/>
    <lineage>
        <taxon>Eukaryota</taxon>
        <taxon>Viridiplantae</taxon>
        <taxon>Streptophyta</taxon>
        <taxon>Embryophyta</taxon>
        <taxon>Tracheophyta</taxon>
        <taxon>Spermatophyta</taxon>
        <taxon>Magnoliopsida</taxon>
        <taxon>Liliopsida</taxon>
        <taxon>Zingiberales</taxon>
        <taxon>Musaceae</taxon>
        <taxon>Ensete</taxon>
    </lineage>
</organism>
<dbReference type="Proteomes" id="UP000287651">
    <property type="component" value="Unassembled WGS sequence"/>
</dbReference>
<evidence type="ECO:0000313" key="3">
    <source>
        <dbReference type="Proteomes" id="UP000287651"/>
    </source>
</evidence>
<gene>
    <name evidence="2" type="ORF">B296_00043921</name>
</gene>
<evidence type="ECO:0000313" key="2">
    <source>
        <dbReference type="EMBL" id="RRT39219.1"/>
    </source>
</evidence>
<evidence type="ECO:0000256" key="1">
    <source>
        <dbReference type="SAM" id="Phobius"/>
    </source>
</evidence>